<dbReference type="Proteomes" id="UP001501586">
    <property type="component" value="Unassembled WGS sequence"/>
</dbReference>
<comment type="subcellular location">
    <subcellularLocation>
        <location evidence="1">Cell membrane</location>
        <topology evidence="1">Multi-pass membrane protein</topology>
    </subcellularLocation>
</comment>
<proteinExistence type="predicted"/>
<dbReference type="Pfam" id="PF07690">
    <property type="entry name" value="MFS_1"/>
    <property type="match status" value="1"/>
</dbReference>
<evidence type="ECO:0000256" key="5">
    <source>
        <dbReference type="SAM" id="Phobius"/>
    </source>
</evidence>
<gene>
    <name evidence="7" type="ORF">GCM10022261_02020</name>
</gene>
<evidence type="ECO:0000259" key="6">
    <source>
        <dbReference type="PROSITE" id="PS50850"/>
    </source>
</evidence>
<feature type="transmembrane region" description="Helical" evidence="5">
    <location>
        <begin position="169"/>
        <end position="191"/>
    </location>
</feature>
<feature type="transmembrane region" description="Helical" evidence="5">
    <location>
        <begin position="451"/>
        <end position="471"/>
    </location>
</feature>
<evidence type="ECO:0000313" key="8">
    <source>
        <dbReference type="Proteomes" id="UP001501586"/>
    </source>
</evidence>
<feature type="transmembrane region" description="Helical" evidence="5">
    <location>
        <begin position="141"/>
        <end position="163"/>
    </location>
</feature>
<dbReference type="PANTHER" id="PTHR42718">
    <property type="entry name" value="MAJOR FACILITATOR SUPERFAMILY MULTIDRUG TRANSPORTER MFSC"/>
    <property type="match status" value="1"/>
</dbReference>
<dbReference type="PANTHER" id="PTHR42718:SF39">
    <property type="entry name" value="ACTINORHODIN TRANSPORTER-RELATED"/>
    <property type="match status" value="1"/>
</dbReference>
<feature type="transmembrane region" description="Helical" evidence="5">
    <location>
        <begin position="352"/>
        <end position="373"/>
    </location>
</feature>
<keyword evidence="4 5" id="KW-0472">Membrane</keyword>
<feature type="transmembrane region" description="Helical" evidence="5">
    <location>
        <begin position="379"/>
        <end position="405"/>
    </location>
</feature>
<feature type="transmembrane region" description="Helical" evidence="5">
    <location>
        <begin position="426"/>
        <end position="445"/>
    </location>
</feature>
<dbReference type="Gene3D" id="1.20.1250.20">
    <property type="entry name" value="MFS general substrate transporter like domains"/>
    <property type="match status" value="1"/>
</dbReference>
<dbReference type="SUPFAM" id="SSF103473">
    <property type="entry name" value="MFS general substrate transporter"/>
    <property type="match status" value="1"/>
</dbReference>
<dbReference type="InterPro" id="IPR011701">
    <property type="entry name" value="MFS"/>
</dbReference>
<keyword evidence="3 5" id="KW-1133">Transmembrane helix</keyword>
<feature type="domain" description="Major facilitator superfamily (MFS) profile" evidence="6">
    <location>
        <begin position="13"/>
        <end position="479"/>
    </location>
</feature>
<dbReference type="Gene3D" id="1.20.1720.10">
    <property type="entry name" value="Multidrug resistance protein D"/>
    <property type="match status" value="1"/>
</dbReference>
<feature type="transmembrane region" description="Helical" evidence="5">
    <location>
        <begin position="238"/>
        <end position="258"/>
    </location>
</feature>
<comment type="caution">
    <text evidence="7">The sequence shown here is derived from an EMBL/GenBank/DDBJ whole genome shotgun (WGS) entry which is preliminary data.</text>
</comment>
<sequence>MIEVFRGSSPSSTVWPLYVVTFLSTYTVAVASISAPGIQLSLAIPESRTSLVVGAYSATFAAGLIVSGRLGDRWGRRRMFRIGTAALAVTALLTACAPTLELLVVARLLQGCAAAVTTPQVLASIQAILTGESRLRAVGLYSVFAGTGTVGGQVLGGVINTAFGEEFGWRAAFASVGVAAFFAWVGARYLTESRSAAPLGLDLRGSITLAASLLLLIAGLTNAASINVMSPLSPADPLVMTAVLLGASAVGFVLLGVHSRARERSRRPSILPLHVIREPGVRIGVTLACLLFVMIGGFMFNWSVLSQLGFGYTPLESGLAAALLAVAFVITSAFAPRYVARLGGPAIGGPRVLVIASVIQGVGLVGLGVVALAELTPFVLWFQFTAVLIGGGQGLMLGPLVSVIMNVVPDDVAGLTGGLVATGQQTGLGLGIAVLSTLFAGLAQIAPMQIAYGWTILGTLVLTAAFGWLAARLGAHGRRAAAG</sequence>
<dbReference type="EMBL" id="BAABAZ010000003">
    <property type="protein sequence ID" value="GAA4282671.1"/>
    <property type="molecule type" value="Genomic_DNA"/>
</dbReference>
<feature type="transmembrane region" description="Helical" evidence="5">
    <location>
        <begin position="279"/>
        <end position="300"/>
    </location>
</feature>
<dbReference type="PRINTS" id="PR01036">
    <property type="entry name" value="TCRTETB"/>
</dbReference>
<keyword evidence="8" id="KW-1185">Reference proteome</keyword>
<evidence type="ECO:0000256" key="3">
    <source>
        <dbReference type="ARBA" id="ARBA00022989"/>
    </source>
</evidence>
<evidence type="ECO:0000313" key="7">
    <source>
        <dbReference type="EMBL" id="GAA4282671.1"/>
    </source>
</evidence>
<dbReference type="RefSeq" id="WP_236865142.1">
    <property type="nucleotide sequence ID" value="NZ_BAABAZ010000003.1"/>
</dbReference>
<organism evidence="7 8">
    <name type="scientific">Brevibacterium daeguense</name>
    <dbReference type="NCBI Taxonomy" id="909936"/>
    <lineage>
        <taxon>Bacteria</taxon>
        <taxon>Bacillati</taxon>
        <taxon>Actinomycetota</taxon>
        <taxon>Actinomycetes</taxon>
        <taxon>Micrococcales</taxon>
        <taxon>Brevibacteriaceae</taxon>
        <taxon>Brevibacterium</taxon>
    </lineage>
</organism>
<evidence type="ECO:0000256" key="1">
    <source>
        <dbReference type="ARBA" id="ARBA00004651"/>
    </source>
</evidence>
<keyword evidence="2 5" id="KW-0812">Transmembrane</keyword>
<protein>
    <submittedName>
        <fullName evidence="7">MFS transporter</fullName>
    </submittedName>
</protein>
<dbReference type="InterPro" id="IPR036259">
    <property type="entry name" value="MFS_trans_sf"/>
</dbReference>
<dbReference type="InterPro" id="IPR020846">
    <property type="entry name" value="MFS_dom"/>
</dbReference>
<feature type="transmembrane region" description="Helical" evidence="5">
    <location>
        <begin position="15"/>
        <end position="38"/>
    </location>
</feature>
<accession>A0ABP8EFC3</accession>
<dbReference type="PROSITE" id="PS50850">
    <property type="entry name" value="MFS"/>
    <property type="match status" value="1"/>
</dbReference>
<feature type="transmembrane region" description="Helical" evidence="5">
    <location>
        <begin position="320"/>
        <end position="340"/>
    </location>
</feature>
<feature type="transmembrane region" description="Helical" evidence="5">
    <location>
        <begin position="50"/>
        <end position="70"/>
    </location>
</feature>
<evidence type="ECO:0000256" key="4">
    <source>
        <dbReference type="ARBA" id="ARBA00023136"/>
    </source>
</evidence>
<reference evidence="8" key="1">
    <citation type="journal article" date="2019" name="Int. J. Syst. Evol. Microbiol.">
        <title>The Global Catalogue of Microorganisms (GCM) 10K type strain sequencing project: providing services to taxonomists for standard genome sequencing and annotation.</title>
        <authorList>
            <consortium name="The Broad Institute Genomics Platform"/>
            <consortium name="The Broad Institute Genome Sequencing Center for Infectious Disease"/>
            <person name="Wu L."/>
            <person name="Ma J."/>
        </authorList>
    </citation>
    <scope>NUCLEOTIDE SEQUENCE [LARGE SCALE GENOMIC DNA]</scope>
    <source>
        <strain evidence="8">JCM 17458</strain>
    </source>
</reference>
<name>A0ABP8EFC3_9MICO</name>
<evidence type="ECO:0000256" key="2">
    <source>
        <dbReference type="ARBA" id="ARBA00022692"/>
    </source>
</evidence>
<feature type="transmembrane region" description="Helical" evidence="5">
    <location>
        <begin position="203"/>
        <end position="226"/>
    </location>
</feature>